<reference evidence="9" key="2">
    <citation type="submission" date="2021-11" db="EMBL/GenBank/DDBJ databases">
        <authorList>
            <consortium name="Genoscope - CEA"/>
            <person name="William W."/>
        </authorList>
    </citation>
    <scope>NUCLEOTIDE SEQUENCE</scope>
</reference>
<accession>A0A7S3ZUR5</accession>
<keyword evidence="5" id="KW-0677">Repeat</keyword>
<dbReference type="InterPro" id="IPR015943">
    <property type="entry name" value="WD40/YVTN_repeat-like_dom_sf"/>
</dbReference>
<comment type="subcellular location">
    <subcellularLocation>
        <location evidence="1">Cytoplasm</location>
    </subcellularLocation>
</comment>
<evidence type="ECO:0008006" key="11">
    <source>
        <dbReference type="Google" id="ProtNLM"/>
    </source>
</evidence>
<evidence type="ECO:0000256" key="2">
    <source>
        <dbReference type="ARBA" id="ARBA00022490"/>
    </source>
</evidence>
<keyword evidence="2" id="KW-0963">Cytoplasm</keyword>
<evidence type="ECO:0000313" key="8">
    <source>
        <dbReference type="EMBL" id="CAE0694660.1"/>
    </source>
</evidence>
<dbReference type="EMBL" id="CAKKNE010000002">
    <property type="protein sequence ID" value="CAH0367213.1"/>
    <property type="molecule type" value="Genomic_DNA"/>
</dbReference>
<dbReference type="SUPFAM" id="SSF50978">
    <property type="entry name" value="WD40 repeat-like"/>
    <property type="match status" value="1"/>
</dbReference>
<organism evidence="8">
    <name type="scientific">Pelagomonas calceolata</name>
    <dbReference type="NCBI Taxonomy" id="35677"/>
    <lineage>
        <taxon>Eukaryota</taxon>
        <taxon>Sar</taxon>
        <taxon>Stramenopiles</taxon>
        <taxon>Ochrophyta</taxon>
        <taxon>Pelagophyceae</taxon>
        <taxon>Pelagomonadales</taxon>
        <taxon>Pelagomonadaceae</taxon>
        <taxon>Pelagomonas</taxon>
    </lineage>
</organism>
<keyword evidence="4" id="KW-0819">tRNA processing</keyword>
<dbReference type="Proteomes" id="UP000789595">
    <property type="component" value="Unassembled WGS sequence"/>
</dbReference>
<dbReference type="Pfam" id="PF00400">
    <property type="entry name" value="WD40"/>
    <property type="match status" value="1"/>
</dbReference>
<dbReference type="AlphaFoldDB" id="A0A7S3ZUR5"/>
<dbReference type="InterPro" id="IPR051973">
    <property type="entry name" value="tRNA_Anticodon_Mtase-Reg"/>
</dbReference>
<keyword evidence="3 7" id="KW-0853">WD repeat</keyword>
<evidence type="ECO:0000313" key="9">
    <source>
        <dbReference type="EMBL" id="CAH0367213.1"/>
    </source>
</evidence>
<dbReference type="SMART" id="SM00320">
    <property type="entry name" value="WD40"/>
    <property type="match status" value="6"/>
</dbReference>
<evidence type="ECO:0000256" key="5">
    <source>
        <dbReference type="ARBA" id="ARBA00022737"/>
    </source>
</evidence>
<dbReference type="GO" id="GO:0005737">
    <property type="term" value="C:cytoplasm"/>
    <property type="evidence" value="ECO:0007669"/>
    <property type="project" value="UniProtKB-SubCell"/>
</dbReference>
<dbReference type="SUPFAM" id="SSF50969">
    <property type="entry name" value="YVTN repeat-like/Quinoprotein amine dehydrogenase"/>
    <property type="match status" value="1"/>
</dbReference>
<proteinExistence type="inferred from homology"/>
<dbReference type="InterPro" id="IPR001680">
    <property type="entry name" value="WD40_rpt"/>
</dbReference>
<dbReference type="PANTHER" id="PTHR14344">
    <property type="entry name" value="WD REPEAT PROTEIN"/>
    <property type="match status" value="1"/>
</dbReference>
<feature type="repeat" description="WD" evidence="7">
    <location>
        <begin position="261"/>
        <end position="284"/>
    </location>
</feature>
<dbReference type="EMBL" id="HBIW01011781">
    <property type="protein sequence ID" value="CAE0694660.1"/>
    <property type="molecule type" value="Transcribed_RNA"/>
</dbReference>
<keyword evidence="10" id="KW-1185">Reference proteome</keyword>
<dbReference type="Gene3D" id="2.130.10.10">
    <property type="entry name" value="YVTN repeat-like/Quinoprotein amine dehydrogenase"/>
    <property type="match status" value="3"/>
</dbReference>
<evidence type="ECO:0000256" key="3">
    <source>
        <dbReference type="ARBA" id="ARBA00022574"/>
    </source>
</evidence>
<protein>
    <recommendedName>
        <fullName evidence="11">Anaphase-promoting complex subunit 4 WD40 domain-containing protein</fullName>
    </recommendedName>
</protein>
<reference evidence="8" key="1">
    <citation type="submission" date="2021-01" db="EMBL/GenBank/DDBJ databases">
        <authorList>
            <person name="Corre E."/>
            <person name="Pelletier E."/>
            <person name="Niang G."/>
            <person name="Scheremetjew M."/>
            <person name="Finn R."/>
            <person name="Kale V."/>
            <person name="Holt S."/>
            <person name="Cochrane G."/>
            <person name="Meng A."/>
            <person name="Brown T."/>
            <person name="Cohen L."/>
        </authorList>
    </citation>
    <scope>NUCLEOTIDE SEQUENCE</scope>
    <source>
        <strain evidence="8">CCMP1756</strain>
    </source>
</reference>
<gene>
    <name evidence="8" type="ORF">PCAL00307_LOCUS10096</name>
    <name evidence="9" type="ORF">PECAL_2P02270</name>
</gene>
<dbReference type="OrthoDB" id="27911at2759"/>
<comment type="similarity">
    <text evidence="6">Belongs to the WD repeat WDR6 family.</text>
</comment>
<evidence type="ECO:0000256" key="1">
    <source>
        <dbReference type="ARBA" id="ARBA00004496"/>
    </source>
</evidence>
<sequence>MQLTLGEAHHGPVTAVVLRGNDVHAAIHGRLHTYDANSGKLQRTRTLLPCRVHGLACNDDGALLAWGVDAVGVARGDAVTTIATETRCVAAAFASSEDVATLTSAGAVERRDAATLARRGATAALQTSGELRCGALRVAGELVKACGGDAFGRIVVESVGRDEAHGGVITSIAWAGEDVLSTSDDRRVTRWRINGDALEKVWTGVGHAARCWCAVAVDAYVVSGSQDGTAIVWRAGDGARVATLRGHAGKHVRCLGGCNGYVATGGHDGTARVWSLRDAVAAQTARRVRAPETTAPTAVCVLRDAVLACFASKKLWRLDLVIGEWRDLGVHGAARRLALDAREDRVALIGGGGSSVVILEVESGSSTTFSTGAAAAVSGWWVGDDLVVASVDRRCCAWRDGACVATLAPVADNALGAVTAVASGGDGRWVVGDSRGRVALIEDGALLWRADAHAKSAVLAVQFANGVLHSFGRDGKMATFEVDDDAPHLASIQPLHVSVSGVCDDVTWGVVGAELVVLDVATNMRRATVAGTNRGRPHGVRVAGNSVRAVAAASDDNDFLIVESETKCVTCGAPLVADGVAAAVTLESGRVVLAGGGGDLAEYAADLREQTRRCSPAAHAQRALARVGDVVIAGSVDVVATWRAGRRVASLRLADADALNQRLTAAAAWDADGGLSYVVGDSAGALRVVKSDRVVATLAWDGAPVCAAAHAPLGDADLVIAGLSTGTIAMWELRGTGTSLALAVAPHAAGVGALAARRVDPDGVLIVSGGDDAKIATVAVRRSSARVEVVALGGCAPVRGLAFTRDGRVVVAARGDGVVSAWRVAEDLSFAGGWTRATAATAATLRLLSIVDVVLGDVRGCCSTEDGALVYGDDGVASVVLC</sequence>
<dbReference type="InterPro" id="IPR036322">
    <property type="entry name" value="WD40_repeat_dom_sf"/>
</dbReference>
<name>A0A7S3ZUR5_9STRA</name>
<dbReference type="PANTHER" id="PTHR14344:SF3">
    <property type="entry name" value="WD REPEAT-CONTAINING PROTEIN 6"/>
    <property type="match status" value="1"/>
</dbReference>
<dbReference type="SUPFAM" id="SSF50998">
    <property type="entry name" value="Quinoprotein alcohol dehydrogenase-like"/>
    <property type="match status" value="1"/>
</dbReference>
<evidence type="ECO:0000256" key="6">
    <source>
        <dbReference type="ARBA" id="ARBA00038255"/>
    </source>
</evidence>
<dbReference type="PROSITE" id="PS50082">
    <property type="entry name" value="WD_REPEATS_2"/>
    <property type="match status" value="1"/>
</dbReference>
<dbReference type="InterPro" id="IPR011044">
    <property type="entry name" value="Quino_amine_DH_bsu"/>
</dbReference>
<dbReference type="InterPro" id="IPR011047">
    <property type="entry name" value="Quinoprotein_ADH-like_sf"/>
</dbReference>
<dbReference type="GO" id="GO:0030488">
    <property type="term" value="P:tRNA methylation"/>
    <property type="evidence" value="ECO:0007669"/>
    <property type="project" value="TreeGrafter"/>
</dbReference>
<evidence type="ECO:0000256" key="4">
    <source>
        <dbReference type="ARBA" id="ARBA00022694"/>
    </source>
</evidence>
<evidence type="ECO:0000313" key="10">
    <source>
        <dbReference type="Proteomes" id="UP000789595"/>
    </source>
</evidence>
<evidence type="ECO:0000256" key="7">
    <source>
        <dbReference type="PROSITE-ProRule" id="PRU00221"/>
    </source>
</evidence>